<feature type="region of interest" description="Disordered" evidence="16">
    <location>
        <begin position="406"/>
        <end position="432"/>
    </location>
</feature>
<dbReference type="FunFam" id="1.20.1070.10:FF:000273">
    <property type="entry name" value="Relaxin family peptide/INSL5 receptor 4"/>
    <property type="match status" value="1"/>
</dbReference>
<organism evidence="19 20">
    <name type="scientific">Neotoma lepida</name>
    <name type="common">Desert woodrat</name>
    <dbReference type="NCBI Taxonomy" id="56216"/>
    <lineage>
        <taxon>Eukaryota</taxon>
        <taxon>Metazoa</taxon>
        <taxon>Chordata</taxon>
        <taxon>Craniata</taxon>
        <taxon>Vertebrata</taxon>
        <taxon>Euteleostomi</taxon>
        <taxon>Mammalia</taxon>
        <taxon>Eutheria</taxon>
        <taxon>Euarchontoglires</taxon>
        <taxon>Glires</taxon>
        <taxon>Rodentia</taxon>
        <taxon>Myomorpha</taxon>
        <taxon>Muroidea</taxon>
        <taxon>Cricetidae</taxon>
        <taxon>Neotominae</taxon>
        <taxon>Neotoma</taxon>
    </lineage>
</organism>
<keyword evidence="7" id="KW-1015">Disulfide bond</keyword>
<dbReference type="OrthoDB" id="9936726at2759"/>
<proteinExistence type="predicted"/>
<gene>
    <name evidence="19" type="ORF">A6R68_06481</name>
</gene>
<dbReference type="InterPro" id="IPR000276">
    <property type="entry name" value="GPCR_Rhodpsn"/>
</dbReference>
<feature type="transmembrane region" description="Helical" evidence="17">
    <location>
        <begin position="40"/>
        <end position="64"/>
    </location>
</feature>
<dbReference type="PANTHER" id="PTHR10489:SF951">
    <property type="entry name" value="RELAXIN FAMILY PEPTIDE_INSL5 RECEPTOR 4"/>
    <property type="match status" value="1"/>
</dbReference>
<evidence type="ECO:0000256" key="13">
    <source>
        <dbReference type="ARBA" id="ARBA00080275"/>
    </source>
</evidence>
<dbReference type="Gene3D" id="1.20.1070.10">
    <property type="entry name" value="Rhodopsin 7-helix transmembrane proteins"/>
    <property type="match status" value="1"/>
</dbReference>
<dbReference type="PANTHER" id="PTHR10489">
    <property type="entry name" value="CELL ADHESION MOLECULE"/>
    <property type="match status" value="1"/>
</dbReference>
<keyword evidence="8" id="KW-0675">Receptor</keyword>
<keyword evidence="5" id="KW-0297">G-protein coupled receptor</keyword>
<evidence type="ECO:0000256" key="15">
    <source>
        <dbReference type="ARBA" id="ARBA00084004"/>
    </source>
</evidence>
<dbReference type="PROSITE" id="PS50262">
    <property type="entry name" value="G_PROTEIN_RECEP_F1_2"/>
    <property type="match status" value="1"/>
</dbReference>
<protein>
    <recommendedName>
        <fullName evidence="12">Relaxin-3 receptor 2</fullName>
    </recommendedName>
    <alternativeName>
        <fullName evidence="14">G-protein coupled receptor 100</fullName>
    </alternativeName>
    <alternativeName>
        <fullName evidence="15">Insulin-like peptide INSL5 receptor</fullName>
    </alternativeName>
    <alternativeName>
        <fullName evidence="13">Relaxin family peptide receptor 4</fullName>
    </alternativeName>
</protein>
<dbReference type="InterPro" id="IPR017452">
    <property type="entry name" value="GPCR_Rhodpsn_7TM"/>
</dbReference>
<evidence type="ECO:0000313" key="20">
    <source>
        <dbReference type="Proteomes" id="UP000092124"/>
    </source>
</evidence>
<evidence type="ECO:0000256" key="9">
    <source>
        <dbReference type="ARBA" id="ARBA00023180"/>
    </source>
</evidence>
<evidence type="ECO:0000256" key="7">
    <source>
        <dbReference type="ARBA" id="ARBA00023157"/>
    </source>
</evidence>
<dbReference type="InterPro" id="IPR000248">
    <property type="entry name" value="ATII_rcpt"/>
</dbReference>
<dbReference type="GO" id="GO:0007204">
    <property type="term" value="P:positive regulation of cytosolic calcium ion concentration"/>
    <property type="evidence" value="ECO:0007669"/>
    <property type="project" value="TreeGrafter"/>
</dbReference>
<keyword evidence="3 17" id="KW-0812">Transmembrane</keyword>
<dbReference type="STRING" id="56216.A0A1A6GFG2"/>
<evidence type="ECO:0000256" key="3">
    <source>
        <dbReference type="ARBA" id="ARBA00022692"/>
    </source>
</evidence>
<keyword evidence="10" id="KW-0807">Transducer</keyword>
<feature type="transmembrane region" description="Helical" evidence="17">
    <location>
        <begin position="287"/>
        <end position="316"/>
    </location>
</feature>
<comment type="subcellular location">
    <subcellularLocation>
        <location evidence="1">Cell membrane</location>
        <topology evidence="1">Multi-pass membrane protein</topology>
    </subcellularLocation>
</comment>
<comment type="function">
    <text evidence="11">High affinity receptor for INSL5. Also acts as a receptor for RLN3/relaxin-3, as well as bradykinin and kallidin. Binding of the ligand inhibit cAMP accumulation.</text>
</comment>
<dbReference type="GO" id="GO:0019957">
    <property type="term" value="F:C-C chemokine binding"/>
    <property type="evidence" value="ECO:0007669"/>
    <property type="project" value="TreeGrafter"/>
</dbReference>
<dbReference type="Proteomes" id="UP000092124">
    <property type="component" value="Unassembled WGS sequence"/>
</dbReference>
<dbReference type="EMBL" id="LZPO01097113">
    <property type="protein sequence ID" value="OBS64998.1"/>
    <property type="molecule type" value="Genomic_DNA"/>
</dbReference>
<evidence type="ECO:0000256" key="17">
    <source>
        <dbReference type="SAM" id="Phobius"/>
    </source>
</evidence>
<keyword evidence="2" id="KW-1003">Cell membrane</keyword>
<evidence type="ECO:0000313" key="19">
    <source>
        <dbReference type="EMBL" id="OBS64998.1"/>
    </source>
</evidence>
<evidence type="ECO:0000256" key="4">
    <source>
        <dbReference type="ARBA" id="ARBA00022989"/>
    </source>
</evidence>
<sequence length="450" mass="49338">MATSNSSASLPTLFWVNGSGDSVLNTDGAAMPVQFLALRIIVALAYGLVGIIGLLGNLAVLWVLGNCAQRAPGPPSDTFVFSLALADLGLALTLPFWATESALDFHWPFGSALCKIVLTTTVLNIYASTFLITALSVARYWVVAMAVGPGSHLSVFWARVVTLVVWVAAALVTVPTAIFGAEGELWGVRLCLLRFPSKYWLGAYQLQRVVLAFVVPLGVITTSYLLLLAFLQRQQRRRPRQWQDSRVVARSIRILVASFVLCWFPNHVVTLWGILVKFDLVPWDSTFYIIHTYVFPVTTCLAHSNSCLNPVLYCLLRRKPRQVLVSSFRDLWSRLRPQSKACVEQVALKEDGGKKGVVMESWVPRLYGLGKELNPGCQNTLTQSFEMAAVETTIKTSGLYSINSKEPISLEDEGKEEQQEEAKESGERDTVLPTALLKGAVGSVATDGGL</sequence>
<feature type="transmembrane region" description="Helical" evidence="17">
    <location>
        <begin position="125"/>
        <end position="144"/>
    </location>
</feature>
<evidence type="ECO:0000256" key="11">
    <source>
        <dbReference type="ARBA" id="ARBA00056322"/>
    </source>
</evidence>
<feature type="compositionally biased region" description="Basic and acidic residues" evidence="16">
    <location>
        <begin position="416"/>
        <end position="430"/>
    </location>
</feature>
<dbReference type="GO" id="GO:0019722">
    <property type="term" value="P:calcium-mediated signaling"/>
    <property type="evidence" value="ECO:0007669"/>
    <property type="project" value="TreeGrafter"/>
</dbReference>
<evidence type="ECO:0000256" key="16">
    <source>
        <dbReference type="SAM" id="MobiDB-lite"/>
    </source>
</evidence>
<dbReference type="GO" id="GO:0006955">
    <property type="term" value="P:immune response"/>
    <property type="evidence" value="ECO:0007669"/>
    <property type="project" value="TreeGrafter"/>
</dbReference>
<keyword evidence="20" id="KW-1185">Reference proteome</keyword>
<name>A0A1A6GFG2_NEOLE</name>
<evidence type="ECO:0000259" key="18">
    <source>
        <dbReference type="PROSITE" id="PS50262"/>
    </source>
</evidence>
<feature type="transmembrane region" description="Helical" evidence="17">
    <location>
        <begin position="252"/>
        <end position="275"/>
    </location>
</feature>
<feature type="transmembrane region" description="Helical" evidence="17">
    <location>
        <begin position="156"/>
        <end position="179"/>
    </location>
</feature>
<reference evidence="19 20" key="1">
    <citation type="submission" date="2016-06" db="EMBL/GenBank/DDBJ databases">
        <title>The Draft Genome Sequence and Annotation of the Desert Woodrat Neotoma lepida.</title>
        <authorList>
            <person name="Campbell M."/>
            <person name="Oakeson K.F."/>
            <person name="Yandell M."/>
            <person name="Halpert J.R."/>
            <person name="Dearing D."/>
        </authorList>
    </citation>
    <scope>NUCLEOTIDE SEQUENCE [LARGE SCALE GENOMIC DNA]</scope>
    <source>
        <strain evidence="19">417</strain>
        <tissue evidence="19">Liver</tissue>
    </source>
</reference>
<dbReference type="AlphaFoldDB" id="A0A1A6GFG2"/>
<dbReference type="GO" id="GO:0060326">
    <property type="term" value="P:cell chemotaxis"/>
    <property type="evidence" value="ECO:0007669"/>
    <property type="project" value="TreeGrafter"/>
</dbReference>
<evidence type="ECO:0000256" key="10">
    <source>
        <dbReference type="ARBA" id="ARBA00023224"/>
    </source>
</evidence>
<evidence type="ECO:0000256" key="14">
    <source>
        <dbReference type="ARBA" id="ARBA00082022"/>
    </source>
</evidence>
<comment type="caution">
    <text evidence="19">The sequence shown here is derived from an EMBL/GenBank/DDBJ whole genome shotgun (WGS) entry which is preliminary data.</text>
</comment>
<dbReference type="GO" id="GO:0016493">
    <property type="term" value="F:C-C chemokine receptor activity"/>
    <property type="evidence" value="ECO:0007669"/>
    <property type="project" value="TreeGrafter"/>
</dbReference>
<evidence type="ECO:0000256" key="2">
    <source>
        <dbReference type="ARBA" id="ARBA00022475"/>
    </source>
</evidence>
<evidence type="ECO:0000256" key="1">
    <source>
        <dbReference type="ARBA" id="ARBA00004651"/>
    </source>
</evidence>
<evidence type="ECO:0000256" key="5">
    <source>
        <dbReference type="ARBA" id="ARBA00023040"/>
    </source>
</evidence>
<dbReference type="GO" id="GO:0009897">
    <property type="term" value="C:external side of plasma membrane"/>
    <property type="evidence" value="ECO:0007669"/>
    <property type="project" value="TreeGrafter"/>
</dbReference>
<keyword evidence="4 17" id="KW-1133">Transmembrane helix</keyword>
<feature type="domain" description="G-protein coupled receptors family 1 profile" evidence="18">
    <location>
        <begin position="56"/>
        <end position="313"/>
    </location>
</feature>
<dbReference type="PRINTS" id="PR00237">
    <property type="entry name" value="GPCRRHODOPSN"/>
</dbReference>
<dbReference type="SUPFAM" id="SSF81321">
    <property type="entry name" value="Family A G protein-coupled receptor-like"/>
    <property type="match status" value="1"/>
</dbReference>
<keyword evidence="9" id="KW-0325">Glycoprotein</keyword>
<keyword evidence="6 17" id="KW-0472">Membrane</keyword>
<feature type="transmembrane region" description="Helical" evidence="17">
    <location>
        <begin position="76"/>
        <end position="98"/>
    </location>
</feature>
<dbReference type="PRINTS" id="PR00241">
    <property type="entry name" value="ANGIOTENSINR"/>
</dbReference>
<evidence type="ECO:0000256" key="8">
    <source>
        <dbReference type="ARBA" id="ARBA00023170"/>
    </source>
</evidence>
<accession>A0A1A6GFG2</accession>
<dbReference type="InterPro" id="IPR050119">
    <property type="entry name" value="CCR1-9-like"/>
</dbReference>
<feature type="transmembrane region" description="Helical" evidence="17">
    <location>
        <begin position="209"/>
        <end position="231"/>
    </location>
</feature>
<dbReference type="Pfam" id="PF00001">
    <property type="entry name" value="7tm_1"/>
    <property type="match status" value="1"/>
</dbReference>
<evidence type="ECO:0000256" key="12">
    <source>
        <dbReference type="ARBA" id="ARBA00069217"/>
    </source>
</evidence>
<evidence type="ECO:0000256" key="6">
    <source>
        <dbReference type="ARBA" id="ARBA00023136"/>
    </source>
</evidence>